<name>G7GYP7_9ACTN</name>
<dbReference type="Proteomes" id="UP000035088">
    <property type="component" value="Unassembled WGS sequence"/>
</dbReference>
<dbReference type="OrthoDB" id="4710763at2"/>
<evidence type="ECO:0000256" key="1">
    <source>
        <dbReference type="SAM" id="Coils"/>
    </source>
</evidence>
<evidence type="ECO:0000313" key="3">
    <source>
        <dbReference type="EMBL" id="GAB08722.1"/>
    </source>
</evidence>
<proteinExistence type="predicted"/>
<dbReference type="EMBL" id="BAEE01000019">
    <property type="protein sequence ID" value="GAB08722.1"/>
    <property type="molecule type" value="Genomic_DNA"/>
</dbReference>
<accession>G7GYP7</accession>
<feature type="compositionally biased region" description="Pro residues" evidence="2">
    <location>
        <begin position="43"/>
        <end position="58"/>
    </location>
</feature>
<keyword evidence="4" id="KW-1185">Reference proteome</keyword>
<feature type="coiled-coil region" evidence="1">
    <location>
        <begin position="109"/>
        <end position="136"/>
    </location>
</feature>
<protein>
    <submittedName>
        <fullName evidence="3">Uncharacterized protein</fullName>
    </submittedName>
</protein>
<dbReference type="STRING" id="1073574.GOARA_019_00040"/>
<sequence length="349" mass="38395">MTDRNERRRRTFLALVTTLAVIFGLVTGQTAIGTSASWADPAPVPAPAPAPAPVPTPKAVPGTGAKPQLCAAPAAETNRLQQKVAELRGRIATHNAAGSGVNTYDKSQVDLYNARARQLNSEKEALNAEISAAKGRMATCNFTAGKLEAYGPPLVALSDATRRRLEAARDRLSKEWNGYSTQSMPRLPNGNVYVPSDSPIRELWDIYDREARTPVYPYPSDMLLQGEPKPSPTDINPATGRPFGATKAKIGPNRGTAAVSPDHIVPKVEVLQMPGFTKLTIDQQWWLMNSPLNLAWLNQTTNRMKGSRDVERMSGIEEEWQRKYKRLQDSIRIQIQEIIDRFIEANGLS</sequence>
<dbReference type="InterPro" id="IPR006311">
    <property type="entry name" value="TAT_signal"/>
</dbReference>
<reference evidence="3 4" key="1">
    <citation type="submission" date="2011-11" db="EMBL/GenBank/DDBJ databases">
        <title>Whole genome shotgun sequence of Gordonia araii NBRC 100433.</title>
        <authorList>
            <person name="Yoshida Y."/>
            <person name="Hosoyama A."/>
            <person name="Tsuchikane K."/>
            <person name="Katsumata H."/>
            <person name="Yamazaki S."/>
            <person name="Fujita N."/>
        </authorList>
    </citation>
    <scope>NUCLEOTIDE SEQUENCE [LARGE SCALE GENOMIC DNA]</scope>
    <source>
        <strain evidence="3 4">NBRC 100433</strain>
    </source>
</reference>
<feature type="region of interest" description="Disordered" evidence="2">
    <location>
        <begin position="43"/>
        <end position="67"/>
    </location>
</feature>
<dbReference type="PROSITE" id="PS51318">
    <property type="entry name" value="TAT"/>
    <property type="match status" value="1"/>
</dbReference>
<comment type="caution">
    <text evidence="3">The sequence shown here is derived from an EMBL/GenBank/DDBJ whole genome shotgun (WGS) entry which is preliminary data.</text>
</comment>
<dbReference type="AlphaFoldDB" id="G7GYP7"/>
<dbReference type="RefSeq" id="WP_007320799.1">
    <property type="nucleotide sequence ID" value="NZ_BAEE01000019.1"/>
</dbReference>
<evidence type="ECO:0000256" key="2">
    <source>
        <dbReference type="SAM" id="MobiDB-lite"/>
    </source>
</evidence>
<gene>
    <name evidence="3" type="ORF">GOARA_019_00040</name>
</gene>
<evidence type="ECO:0000313" key="4">
    <source>
        <dbReference type="Proteomes" id="UP000035088"/>
    </source>
</evidence>
<keyword evidence="1" id="KW-0175">Coiled coil</keyword>
<organism evidence="3 4">
    <name type="scientific">Gordonia araii NBRC 100433</name>
    <dbReference type="NCBI Taxonomy" id="1073574"/>
    <lineage>
        <taxon>Bacteria</taxon>
        <taxon>Bacillati</taxon>
        <taxon>Actinomycetota</taxon>
        <taxon>Actinomycetes</taxon>
        <taxon>Mycobacteriales</taxon>
        <taxon>Gordoniaceae</taxon>
        <taxon>Gordonia</taxon>
    </lineage>
</organism>